<keyword evidence="4 7" id="KW-0418">Kinase</keyword>
<evidence type="ECO:0000313" key="8">
    <source>
        <dbReference type="Proteomes" id="UP000195981"/>
    </source>
</evidence>
<evidence type="ECO:0000256" key="3">
    <source>
        <dbReference type="ARBA" id="ARBA00022741"/>
    </source>
</evidence>
<keyword evidence="5" id="KW-0067">ATP-binding</keyword>
<evidence type="ECO:0000256" key="2">
    <source>
        <dbReference type="ARBA" id="ARBA00022679"/>
    </source>
</evidence>
<dbReference type="PROSITE" id="PS00584">
    <property type="entry name" value="PFKB_KINASES_2"/>
    <property type="match status" value="1"/>
</dbReference>
<evidence type="ECO:0000259" key="6">
    <source>
        <dbReference type="Pfam" id="PF00294"/>
    </source>
</evidence>
<dbReference type="InterPro" id="IPR029056">
    <property type="entry name" value="Ribokinase-like"/>
</dbReference>
<dbReference type="RefSeq" id="WP_087104177.1">
    <property type="nucleotide sequence ID" value="NZ_FWFG01000067.1"/>
</dbReference>
<dbReference type="EC" id="2.7.1.4" evidence="7"/>
<protein>
    <submittedName>
        <fullName evidence="7">Fructokinase</fullName>
        <ecNumber evidence="7">2.7.1.4</ecNumber>
    </submittedName>
</protein>
<evidence type="ECO:0000313" key="7">
    <source>
        <dbReference type="EMBL" id="SLM92141.1"/>
    </source>
</evidence>
<dbReference type="EMBL" id="FWFG01000067">
    <property type="protein sequence ID" value="SLM92141.1"/>
    <property type="molecule type" value="Genomic_DNA"/>
</dbReference>
<dbReference type="Pfam" id="PF00294">
    <property type="entry name" value="PfkB"/>
    <property type="match status" value="1"/>
</dbReference>
<evidence type="ECO:0000256" key="5">
    <source>
        <dbReference type="ARBA" id="ARBA00022840"/>
    </source>
</evidence>
<evidence type="ECO:0000256" key="1">
    <source>
        <dbReference type="ARBA" id="ARBA00010688"/>
    </source>
</evidence>
<dbReference type="PROSITE" id="PS00583">
    <property type="entry name" value="PFKB_KINASES_1"/>
    <property type="match status" value="1"/>
</dbReference>
<dbReference type="OrthoDB" id="9795789at2"/>
<dbReference type="Gene3D" id="3.40.1190.20">
    <property type="match status" value="1"/>
</dbReference>
<organism evidence="7 8">
    <name type="scientific">Brachybacterium nesterenkovii</name>
    <dbReference type="NCBI Taxonomy" id="47847"/>
    <lineage>
        <taxon>Bacteria</taxon>
        <taxon>Bacillati</taxon>
        <taxon>Actinomycetota</taxon>
        <taxon>Actinomycetes</taxon>
        <taxon>Micrococcales</taxon>
        <taxon>Dermabacteraceae</taxon>
        <taxon>Brachybacterium</taxon>
    </lineage>
</organism>
<sequence>MTARFLTAGEALTDIVVRTDGATTEYPGGSPMNVAVALGRLGHDSRLLTRIGSDGRGAAIREHVERSHVRLTPGSIDERPTSTAAAHIQADGSAQYEFDLVWDVDPQGLPDVVDAVHTSSIAAVLAPGAATIAEVVDRYAPTATISYDPNARPALMGDAATARGIIEGIIARAHVVKSSDEDVAWLYGTDDVEDVVASWRELGPTITALTRGGDGAVGFGPAGRVEIASNPVTVADTVGAGDTFSAGILHALAERELLGAARREQLAALTAADLEAVLSTAAGLAAVTVSRPGADPPWRAELG</sequence>
<proteinExistence type="inferred from homology"/>
<keyword evidence="2 7" id="KW-0808">Transferase</keyword>
<name>A0A1X6X133_9MICO</name>
<accession>A0A1X6X133</accession>
<dbReference type="InterPro" id="IPR011611">
    <property type="entry name" value="PfkB_dom"/>
</dbReference>
<comment type="similarity">
    <text evidence="1">Belongs to the carbohydrate kinase PfkB family.</text>
</comment>
<feature type="domain" description="Carbohydrate kinase PfkB" evidence="6">
    <location>
        <begin position="19"/>
        <end position="298"/>
    </location>
</feature>
<dbReference type="AlphaFoldDB" id="A0A1X6X133"/>
<dbReference type="GO" id="GO:0008865">
    <property type="term" value="F:fructokinase activity"/>
    <property type="evidence" value="ECO:0007669"/>
    <property type="project" value="UniProtKB-EC"/>
</dbReference>
<dbReference type="InterPro" id="IPR002173">
    <property type="entry name" value="Carboh/pur_kinase_PfkB_CS"/>
</dbReference>
<reference evidence="7 8" key="1">
    <citation type="submission" date="2017-02" db="EMBL/GenBank/DDBJ databases">
        <authorList>
            <person name="Peterson S.W."/>
        </authorList>
    </citation>
    <scope>NUCLEOTIDE SEQUENCE [LARGE SCALE GENOMIC DNA]</scope>
    <source>
        <strain evidence="7 8">CIP104813</strain>
    </source>
</reference>
<dbReference type="CDD" id="cd01167">
    <property type="entry name" value="bac_FRK"/>
    <property type="match status" value="1"/>
</dbReference>
<dbReference type="InterPro" id="IPR050306">
    <property type="entry name" value="PfkB_Carbo_kinase"/>
</dbReference>
<keyword evidence="8" id="KW-1185">Reference proteome</keyword>
<gene>
    <name evidence="7" type="ORF">FM110_07600</name>
</gene>
<dbReference type="PANTHER" id="PTHR43085:SF1">
    <property type="entry name" value="PSEUDOURIDINE KINASE-RELATED"/>
    <property type="match status" value="1"/>
</dbReference>
<dbReference type="GO" id="GO:0005524">
    <property type="term" value="F:ATP binding"/>
    <property type="evidence" value="ECO:0007669"/>
    <property type="project" value="UniProtKB-KW"/>
</dbReference>
<dbReference type="SUPFAM" id="SSF53613">
    <property type="entry name" value="Ribokinase-like"/>
    <property type="match status" value="1"/>
</dbReference>
<keyword evidence="3" id="KW-0547">Nucleotide-binding</keyword>
<dbReference type="PANTHER" id="PTHR43085">
    <property type="entry name" value="HEXOKINASE FAMILY MEMBER"/>
    <property type="match status" value="1"/>
</dbReference>
<dbReference type="Proteomes" id="UP000195981">
    <property type="component" value="Unassembled WGS sequence"/>
</dbReference>
<evidence type="ECO:0000256" key="4">
    <source>
        <dbReference type="ARBA" id="ARBA00022777"/>
    </source>
</evidence>